<dbReference type="OrthoDB" id="20127at2759"/>
<reference evidence="2" key="1">
    <citation type="submission" date="2022-07" db="EMBL/GenBank/DDBJ databases">
        <title>Chromosome-level genome of Muraenolepis orangiensis.</title>
        <authorList>
            <person name="Kim J."/>
        </authorList>
    </citation>
    <scope>NUCLEOTIDE SEQUENCE</scope>
    <source>
        <strain evidence="2">KU_S4_2022</strain>
        <tissue evidence="2">Muscle</tissue>
    </source>
</reference>
<dbReference type="GO" id="GO:0042796">
    <property type="term" value="P:snRNA transcription by RNA polymerase III"/>
    <property type="evidence" value="ECO:0007669"/>
    <property type="project" value="TreeGrafter"/>
</dbReference>
<comment type="caution">
    <text evidence="2">The sequence shown here is derived from an EMBL/GenBank/DDBJ whole genome shotgun (WGS) entry which is preliminary data.</text>
</comment>
<dbReference type="Proteomes" id="UP001148018">
    <property type="component" value="Unassembled WGS sequence"/>
</dbReference>
<accession>A0A9Q0E5X5</accession>
<dbReference type="GO" id="GO:0019185">
    <property type="term" value="C:snRNA-activating protein complex"/>
    <property type="evidence" value="ECO:0007669"/>
    <property type="project" value="TreeGrafter"/>
</dbReference>
<dbReference type="EMBL" id="JANIIK010000047">
    <property type="protein sequence ID" value="KAJ3600473.1"/>
    <property type="molecule type" value="Genomic_DNA"/>
</dbReference>
<dbReference type="PANTHER" id="PTHR15131:SF3">
    <property type="entry name" value="SNRNA-ACTIVATING PROTEIN COMPLEX SUBUNIT 1"/>
    <property type="match status" value="1"/>
</dbReference>
<feature type="region of interest" description="Disordered" evidence="1">
    <location>
        <begin position="274"/>
        <end position="305"/>
    </location>
</feature>
<evidence type="ECO:0000313" key="3">
    <source>
        <dbReference type="Proteomes" id="UP001148018"/>
    </source>
</evidence>
<evidence type="ECO:0008006" key="4">
    <source>
        <dbReference type="Google" id="ProtNLM"/>
    </source>
</evidence>
<sequence>MPGGGGPPIYSDTYYGPLTQDVEELLGRFQQTDSVRYETFSAIWRSMSFSDVFLGTIEMCEMRRFCRVAFATASKYFLGPFSYQIRVGGLYLLYGFYNTQLAVPQSAIRLALKDWPYVQNFLKESVQSRHYDVIYILGKLFATKAIHFVAMPHFLTFRKHRNHRIEPLCAGFLSRTQRVQELVYTELQDEVSNVQTLYQSMMRGVVERTGLISVVLPDFPSRLNDTAAEFVDWQDKNFPADGQEGYTPVEAETTKRAQLLTSIKRKSYSSIRVMGRSRRHRQPVASTVEPSGSGTDQQLRKRPPSLRARTWKNLAVREEPTSFVL</sequence>
<dbReference type="PANTHER" id="PTHR15131">
    <property type="entry name" value="SMALL NUCLEAR RNA ACTIVATING COMPLEX, POLYPEPTIDE 1"/>
    <property type="match status" value="1"/>
</dbReference>
<protein>
    <recommendedName>
        <fullName evidence="4">Small nuclear RNA activating complex polypeptide 1</fullName>
    </recommendedName>
</protein>
<dbReference type="GO" id="GO:0043565">
    <property type="term" value="F:sequence-specific DNA binding"/>
    <property type="evidence" value="ECO:0007669"/>
    <property type="project" value="TreeGrafter"/>
</dbReference>
<dbReference type="Pfam" id="PF09808">
    <property type="entry name" value="SNAPC1"/>
    <property type="match status" value="1"/>
</dbReference>
<name>A0A9Q0E5X5_9TELE</name>
<evidence type="ECO:0000256" key="1">
    <source>
        <dbReference type="SAM" id="MobiDB-lite"/>
    </source>
</evidence>
<evidence type="ECO:0000313" key="2">
    <source>
        <dbReference type="EMBL" id="KAJ3600473.1"/>
    </source>
</evidence>
<dbReference type="AlphaFoldDB" id="A0A9Q0E5X5"/>
<gene>
    <name evidence="2" type="ORF">NHX12_031454</name>
</gene>
<dbReference type="InterPro" id="IPR019188">
    <property type="entry name" value="SNAPC1"/>
</dbReference>
<dbReference type="GO" id="GO:0042795">
    <property type="term" value="P:snRNA transcription by RNA polymerase II"/>
    <property type="evidence" value="ECO:0007669"/>
    <property type="project" value="TreeGrafter"/>
</dbReference>
<proteinExistence type="predicted"/>
<organism evidence="2 3">
    <name type="scientific">Muraenolepis orangiensis</name>
    <name type="common">Patagonian moray cod</name>
    <dbReference type="NCBI Taxonomy" id="630683"/>
    <lineage>
        <taxon>Eukaryota</taxon>
        <taxon>Metazoa</taxon>
        <taxon>Chordata</taxon>
        <taxon>Craniata</taxon>
        <taxon>Vertebrata</taxon>
        <taxon>Euteleostomi</taxon>
        <taxon>Actinopterygii</taxon>
        <taxon>Neopterygii</taxon>
        <taxon>Teleostei</taxon>
        <taxon>Neoteleostei</taxon>
        <taxon>Acanthomorphata</taxon>
        <taxon>Zeiogadaria</taxon>
        <taxon>Gadariae</taxon>
        <taxon>Gadiformes</taxon>
        <taxon>Muraenolepidoidei</taxon>
        <taxon>Muraenolepididae</taxon>
        <taxon>Muraenolepis</taxon>
    </lineage>
</organism>
<keyword evidence="3" id="KW-1185">Reference proteome</keyword>
<feature type="compositionally biased region" description="Polar residues" evidence="1">
    <location>
        <begin position="284"/>
        <end position="297"/>
    </location>
</feature>